<reference evidence="1" key="3">
    <citation type="submission" date="2024-01" db="EMBL/GenBank/DDBJ databases">
        <authorList>
            <person name="Coelho M.A."/>
            <person name="David-Palma M."/>
            <person name="Shea T."/>
            <person name="Sun S."/>
            <person name="Cuomo C.A."/>
            <person name="Heitman J."/>
        </authorList>
    </citation>
    <scope>NUCLEOTIDE SEQUENCE</scope>
    <source>
        <strain evidence="1">CBS 7841</strain>
    </source>
</reference>
<dbReference type="AlphaFoldDB" id="A0A1E3IR82"/>
<proteinExistence type="predicted"/>
<reference evidence="1" key="2">
    <citation type="journal article" date="2022" name="Elife">
        <title>Obligate sexual reproduction of a homothallic fungus closely related to the Cryptococcus pathogenic species complex.</title>
        <authorList>
            <person name="Passer A.R."/>
            <person name="Clancey S.A."/>
            <person name="Shea T."/>
            <person name="David-Palma M."/>
            <person name="Averette A.F."/>
            <person name="Boekhout T."/>
            <person name="Porcel B.M."/>
            <person name="Nowrousian M."/>
            <person name="Cuomo C.A."/>
            <person name="Sun S."/>
            <person name="Heitman J."/>
            <person name="Coelho M.A."/>
        </authorList>
    </citation>
    <scope>NUCLEOTIDE SEQUENCE</scope>
    <source>
        <strain evidence="1">CBS 7841</strain>
    </source>
</reference>
<evidence type="ECO:0000313" key="1">
    <source>
        <dbReference type="EMBL" id="WVN86899.1"/>
    </source>
</evidence>
<dbReference type="InterPro" id="IPR037185">
    <property type="entry name" value="EmrE-like"/>
</dbReference>
<name>A0A1E3IR82_9TREE</name>
<keyword evidence="2" id="KW-1185">Reference proteome</keyword>
<evidence type="ECO:0000313" key="2">
    <source>
        <dbReference type="Proteomes" id="UP000094043"/>
    </source>
</evidence>
<gene>
    <name evidence="1" type="ORF">L203_102073</name>
</gene>
<organism evidence="1 2">
    <name type="scientific">Cryptococcus depauperatus CBS 7841</name>
    <dbReference type="NCBI Taxonomy" id="1295531"/>
    <lineage>
        <taxon>Eukaryota</taxon>
        <taxon>Fungi</taxon>
        <taxon>Dikarya</taxon>
        <taxon>Basidiomycota</taxon>
        <taxon>Agaricomycotina</taxon>
        <taxon>Tremellomycetes</taxon>
        <taxon>Tremellales</taxon>
        <taxon>Cryptococcaceae</taxon>
        <taxon>Cryptococcus</taxon>
    </lineage>
</organism>
<reference evidence="1" key="1">
    <citation type="submission" date="2016-06" db="EMBL/GenBank/DDBJ databases">
        <authorList>
            <person name="Cuomo C."/>
            <person name="Litvintseva A."/>
            <person name="Heitman J."/>
            <person name="Chen Y."/>
            <person name="Sun S."/>
            <person name="Springer D."/>
            <person name="Dromer F."/>
            <person name="Young S."/>
            <person name="Zeng Q."/>
            <person name="Chapman S."/>
            <person name="Gujja S."/>
            <person name="Saif S."/>
            <person name="Birren B."/>
        </authorList>
    </citation>
    <scope>NUCLEOTIDE SEQUENCE</scope>
    <source>
        <strain evidence="1">CBS 7841</strain>
    </source>
</reference>
<dbReference type="RefSeq" id="XP_066067599.1">
    <property type="nucleotide sequence ID" value="XM_066211502.1"/>
</dbReference>
<sequence length="437" mass="47925">MTFTLLPYVVLAGIVAASTAQTEFAHYVAQNLRFDKPYLTFYLTHSTFMIIFPLHLIILYFTSPVPLSAYFTSIRSVLTKQLELTSSIPTTSSAYIATWAAIFNRWCWKVTMLTILVSVPALAWFVAMQYSTPVDITSIYATSSFAAYGFSLLLLREPLSKLKVVSIILAFVGVLIISSDGIDGAEEHAGRRALGDCIMLFGAILLGLYEVVYKLALPEGHGGIPISPDEDYEPLPISHTPLSSPSGNAIHYRQHVHHQRSNSTLDIQLETSSSISPDSTLRRYASTVQATIPKHEEYHAHEHTHGHPVPLPPALHANFLTSCIGLATFLFLWPPILWLHWMGYEIFQWPGGLGDDATKIWLGLGVVTWGGSIYNAGLMVLIGIWGPTPSSVVNLLAIGLVALIDAIWVGVMPDLQTFIGVGMICAGFVGVLWEGDL</sequence>
<dbReference type="OrthoDB" id="10062838at2759"/>
<dbReference type="Proteomes" id="UP000094043">
    <property type="component" value="Chromosome 2"/>
</dbReference>
<protein>
    <submittedName>
        <fullName evidence="1">Uncharacterized protein</fullName>
    </submittedName>
</protein>
<dbReference type="VEuPathDB" id="FungiDB:L203_01325"/>
<accession>A0A1E3IR82</accession>
<dbReference type="GeneID" id="91086285"/>
<dbReference type="KEGG" id="cdep:91086285"/>
<dbReference type="InterPro" id="IPR026505">
    <property type="entry name" value="Solute_c_fam_35_mem_F3/F4"/>
</dbReference>
<dbReference type="EMBL" id="CP143785">
    <property type="protein sequence ID" value="WVN86899.1"/>
    <property type="molecule type" value="Genomic_DNA"/>
</dbReference>
<dbReference type="PANTHER" id="PTHR19346:SF4">
    <property type="entry name" value="SUGAR PHOSPHATE TRANSPORTER DOMAIN-CONTAINING PROTEIN"/>
    <property type="match status" value="1"/>
</dbReference>
<dbReference type="SUPFAM" id="SSF103481">
    <property type="entry name" value="Multidrug resistance efflux transporter EmrE"/>
    <property type="match status" value="1"/>
</dbReference>
<dbReference type="PANTHER" id="PTHR19346">
    <property type="entry name" value="SUGAR PHOSPHATE TRANSPORTER DOMAIN-CONTAINING PROTEIN"/>
    <property type="match status" value="1"/>
</dbReference>